<dbReference type="InterPro" id="IPR036249">
    <property type="entry name" value="Thioredoxin-like_sf"/>
</dbReference>
<keyword evidence="5" id="KW-0676">Redox-active center</keyword>
<accession>A0A2H0UYK9</accession>
<keyword evidence="4" id="KW-1015">Disulfide bond</keyword>
<reference evidence="9" key="1">
    <citation type="submission" date="2017-09" db="EMBL/GenBank/DDBJ databases">
        <title>Depth-based differentiation of microbial function through sediment-hosted aquifers and enrichment of novel symbionts in the deep terrestrial subsurface.</title>
        <authorList>
            <person name="Probst A.J."/>
            <person name="Ladd B."/>
            <person name="Jarett J.K."/>
            <person name="Geller-Mcgrath D.E."/>
            <person name="Sieber C.M.K."/>
            <person name="Emerson J.B."/>
            <person name="Anantharaman K."/>
            <person name="Thomas B.C."/>
            <person name="Malmstrom R."/>
            <person name="Stieglmeier M."/>
            <person name="Klingl A."/>
            <person name="Woyke T."/>
            <person name="Ryan C.M."/>
            <person name="Banfield J.F."/>
        </authorList>
    </citation>
    <scope>NUCLEOTIDE SEQUENCE [LARGE SCALE GENOMIC DNA]</scope>
</reference>
<proteinExistence type="inferred from homology"/>
<keyword evidence="2" id="KW-0732">Signal</keyword>
<dbReference type="AlphaFoldDB" id="A0A2H0UYK9"/>
<gene>
    <name evidence="8" type="ORF">COU01_04665</name>
</gene>
<evidence type="ECO:0000256" key="5">
    <source>
        <dbReference type="ARBA" id="ARBA00023284"/>
    </source>
</evidence>
<dbReference type="EMBL" id="PFAT01000060">
    <property type="protein sequence ID" value="PIR91898.1"/>
    <property type="molecule type" value="Genomic_DNA"/>
</dbReference>
<organism evidence="8 9">
    <name type="scientific">Candidatus Falkowbacteria bacterium CG10_big_fil_rev_8_21_14_0_10_44_15</name>
    <dbReference type="NCBI Taxonomy" id="1974569"/>
    <lineage>
        <taxon>Bacteria</taxon>
        <taxon>Candidatus Falkowiibacteriota</taxon>
    </lineage>
</organism>
<feature type="transmembrane region" description="Helical" evidence="6">
    <location>
        <begin position="12"/>
        <end position="35"/>
    </location>
</feature>
<dbReference type="PANTHER" id="PTHR13887">
    <property type="entry name" value="GLUTATHIONE S-TRANSFERASE KAPPA"/>
    <property type="match status" value="1"/>
</dbReference>
<keyword evidence="6" id="KW-1133">Transmembrane helix</keyword>
<sequence>MSKSKDSFPTTFIPLSLLLLLLFIVFLFIIYPLTFRRSPQQAQLKAADTFYFNNDYNETDPLLTAVPTLDKMITGPIITGLDPSIGASDAPVNIVVYTDFTCWYCGQTIADARQIQRQFPAKVRVVHKDFPSADKTFKSYQAAIAGRCAQAQNKFWEMSNLLYQNYDNLSQVLFNSLARELKLNQPQFEQCLTNGATTALINDDIKEANALRINGIPTVYVNKQEIMGKVTHEELKQAIEEELKK</sequence>
<evidence type="ECO:0000313" key="9">
    <source>
        <dbReference type="Proteomes" id="UP000228510"/>
    </source>
</evidence>
<evidence type="ECO:0000256" key="1">
    <source>
        <dbReference type="ARBA" id="ARBA00005791"/>
    </source>
</evidence>
<dbReference type="GO" id="GO:0016491">
    <property type="term" value="F:oxidoreductase activity"/>
    <property type="evidence" value="ECO:0007669"/>
    <property type="project" value="UniProtKB-KW"/>
</dbReference>
<evidence type="ECO:0000256" key="3">
    <source>
        <dbReference type="ARBA" id="ARBA00023002"/>
    </source>
</evidence>
<dbReference type="InterPro" id="IPR013766">
    <property type="entry name" value="Thioredoxin_domain"/>
</dbReference>
<comment type="similarity">
    <text evidence="1">Belongs to the thioredoxin family. DsbA subfamily.</text>
</comment>
<dbReference type="Gene3D" id="3.40.30.10">
    <property type="entry name" value="Glutaredoxin"/>
    <property type="match status" value="1"/>
</dbReference>
<evidence type="ECO:0000313" key="8">
    <source>
        <dbReference type="EMBL" id="PIR91898.1"/>
    </source>
</evidence>
<protein>
    <recommendedName>
        <fullName evidence="7">Thioredoxin domain-containing protein</fullName>
    </recommendedName>
</protein>
<comment type="caution">
    <text evidence="8">The sequence shown here is derived from an EMBL/GenBank/DDBJ whole genome shotgun (WGS) entry which is preliminary data.</text>
</comment>
<evidence type="ECO:0000256" key="6">
    <source>
        <dbReference type="SAM" id="Phobius"/>
    </source>
</evidence>
<dbReference type="SUPFAM" id="SSF52833">
    <property type="entry name" value="Thioredoxin-like"/>
    <property type="match status" value="1"/>
</dbReference>
<evidence type="ECO:0000256" key="4">
    <source>
        <dbReference type="ARBA" id="ARBA00023157"/>
    </source>
</evidence>
<evidence type="ECO:0000259" key="7">
    <source>
        <dbReference type="PROSITE" id="PS51352"/>
    </source>
</evidence>
<dbReference type="Proteomes" id="UP000228510">
    <property type="component" value="Unassembled WGS sequence"/>
</dbReference>
<keyword evidence="6" id="KW-0472">Membrane</keyword>
<keyword evidence="6" id="KW-0812">Transmembrane</keyword>
<evidence type="ECO:0000256" key="2">
    <source>
        <dbReference type="ARBA" id="ARBA00022729"/>
    </source>
</evidence>
<dbReference type="Pfam" id="PF13462">
    <property type="entry name" value="Thioredoxin_4"/>
    <property type="match status" value="1"/>
</dbReference>
<dbReference type="InterPro" id="IPR012336">
    <property type="entry name" value="Thioredoxin-like_fold"/>
</dbReference>
<dbReference type="PROSITE" id="PS51352">
    <property type="entry name" value="THIOREDOXIN_2"/>
    <property type="match status" value="1"/>
</dbReference>
<name>A0A2H0UYK9_9BACT</name>
<feature type="domain" description="Thioredoxin" evidence="7">
    <location>
        <begin position="54"/>
        <end position="244"/>
    </location>
</feature>
<dbReference type="PANTHER" id="PTHR13887:SF14">
    <property type="entry name" value="DISULFIDE BOND FORMATION PROTEIN D"/>
    <property type="match status" value="1"/>
</dbReference>
<keyword evidence="3" id="KW-0560">Oxidoreductase</keyword>